<dbReference type="InterPro" id="IPR003439">
    <property type="entry name" value="ABC_transporter-like_ATP-bd"/>
</dbReference>
<dbReference type="PANTHER" id="PTHR43820">
    <property type="entry name" value="HIGH-AFFINITY BRANCHED-CHAIN AMINO ACID TRANSPORT ATP-BINDING PROTEIN LIVF"/>
    <property type="match status" value="1"/>
</dbReference>
<reference evidence="7 8" key="1">
    <citation type="submission" date="2019-07" db="EMBL/GenBank/DDBJ databases">
        <title>Georgenia wutianyii sp. nov. and Georgenia *** sp. nov. isolated from plateau pika (Ochotona curzoniae) in the Qinghai-Tibet plateau of China.</title>
        <authorList>
            <person name="Tian Z."/>
        </authorList>
    </citation>
    <scope>NUCLEOTIDE SEQUENCE [LARGE SCALE GENOMIC DNA]</scope>
    <source>
        <strain evidence="7 8">Z446</strain>
    </source>
</reference>
<protein>
    <submittedName>
        <fullName evidence="7">ATP-binding cassette domain-containing protein</fullName>
    </submittedName>
</protein>
<dbReference type="SMART" id="SM00382">
    <property type="entry name" value="AAA"/>
    <property type="match status" value="1"/>
</dbReference>
<dbReference type="Gene3D" id="3.40.50.300">
    <property type="entry name" value="P-loop containing nucleotide triphosphate hydrolases"/>
    <property type="match status" value="1"/>
</dbReference>
<dbReference type="SUPFAM" id="SSF52540">
    <property type="entry name" value="P-loop containing nucleoside triphosphate hydrolases"/>
    <property type="match status" value="1"/>
</dbReference>
<feature type="domain" description="ABC transporter" evidence="6">
    <location>
        <begin position="4"/>
        <end position="248"/>
    </location>
</feature>
<sequence length="248" mass="26330">MEEIEVTSLTVSGLSVRYGAGAQAVIDADLSVSSGECAVVHGPNGAGKTSLVRAIAGYLPHERVMVTGSIMLGERAIDSVGVERRARLGVACIPERDKIFREMSVRENLDIFALRRASKRGLTADLDLAFDVFPALERLPRGRAAGLLSGGEQQMLAIAGALVGGPQVLLVDEPSLGLAPIVVTDVMTALGRILAERGLAVVLVDQNVRSARRIATKVYTMSGGRLRHETGEDVYGRLVREGYAKVIA</sequence>
<dbReference type="EMBL" id="VJXR01000001">
    <property type="protein sequence ID" value="TRW47640.1"/>
    <property type="molecule type" value="Genomic_DNA"/>
</dbReference>
<proteinExistence type="inferred from homology"/>
<name>A0A552WXS6_9MICO</name>
<dbReference type="InterPro" id="IPR017871">
    <property type="entry name" value="ABC_transporter-like_CS"/>
</dbReference>
<keyword evidence="2" id="KW-0813">Transport</keyword>
<dbReference type="AlphaFoldDB" id="A0A552WXS6"/>
<evidence type="ECO:0000256" key="5">
    <source>
        <dbReference type="ARBA" id="ARBA00022970"/>
    </source>
</evidence>
<dbReference type="PROSITE" id="PS00211">
    <property type="entry name" value="ABC_TRANSPORTER_1"/>
    <property type="match status" value="1"/>
</dbReference>
<dbReference type="PROSITE" id="PS50893">
    <property type="entry name" value="ABC_TRANSPORTER_2"/>
    <property type="match status" value="1"/>
</dbReference>
<evidence type="ECO:0000256" key="4">
    <source>
        <dbReference type="ARBA" id="ARBA00022840"/>
    </source>
</evidence>
<keyword evidence="4 7" id="KW-0067">ATP-binding</keyword>
<organism evidence="7 8">
    <name type="scientific">Georgenia yuyongxinii</name>
    <dbReference type="NCBI Taxonomy" id="2589797"/>
    <lineage>
        <taxon>Bacteria</taxon>
        <taxon>Bacillati</taxon>
        <taxon>Actinomycetota</taxon>
        <taxon>Actinomycetes</taxon>
        <taxon>Micrococcales</taxon>
        <taxon>Bogoriellaceae</taxon>
        <taxon>Georgenia</taxon>
    </lineage>
</organism>
<dbReference type="GO" id="GO:0015658">
    <property type="term" value="F:branched-chain amino acid transmembrane transporter activity"/>
    <property type="evidence" value="ECO:0007669"/>
    <property type="project" value="TreeGrafter"/>
</dbReference>
<keyword evidence="5" id="KW-0029">Amino-acid transport</keyword>
<accession>A0A552WXS6</accession>
<keyword evidence="3" id="KW-0547">Nucleotide-binding</keyword>
<evidence type="ECO:0000256" key="3">
    <source>
        <dbReference type="ARBA" id="ARBA00022741"/>
    </source>
</evidence>
<evidence type="ECO:0000256" key="2">
    <source>
        <dbReference type="ARBA" id="ARBA00022448"/>
    </source>
</evidence>
<dbReference type="Proteomes" id="UP000318693">
    <property type="component" value="Unassembled WGS sequence"/>
</dbReference>
<dbReference type="GO" id="GO:0016887">
    <property type="term" value="F:ATP hydrolysis activity"/>
    <property type="evidence" value="ECO:0007669"/>
    <property type="project" value="InterPro"/>
</dbReference>
<comment type="similarity">
    <text evidence="1">Belongs to the ABC transporter superfamily.</text>
</comment>
<evidence type="ECO:0000259" key="6">
    <source>
        <dbReference type="PROSITE" id="PS50893"/>
    </source>
</evidence>
<comment type="caution">
    <text evidence="7">The sequence shown here is derived from an EMBL/GenBank/DDBJ whole genome shotgun (WGS) entry which is preliminary data.</text>
</comment>
<evidence type="ECO:0000313" key="8">
    <source>
        <dbReference type="Proteomes" id="UP000318693"/>
    </source>
</evidence>
<evidence type="ECO:0000256" key="1">
    <source>
        <dbReference type="ARBA" id="ARBA00005417"/>
    </source>
</evidence>
<evidence type="ECO:0000313" key="7">
    <source>
        <dbReference type="EMBL" id="TRW47640.1"/>
    </source>
</evidence>
<keyword evidence="8" id="KW-1185">Reference proteome</keyword>
<dbReference type="InterPro" id="IPR027417">
    <property type="entry name" value="P-loop_NTPase"/>
</dbReference>
<dbReference type="Pfam" id="PF00005">
    <property type="entry name" value="ABC_tran"/>
    <property type="match status" value="1"/>
</dbReference>
<dbReference type="GO" id="GO:0015807">
    <property type="term" value="P:L-amino acid transport"/>
    <property type="evidence" value="ECO:0007669"/>
    <property type="project" value="TreeGrafter"/>
</dbReference>
<gene>
    <name evidence="7" type="ORF">FJ693_00615</name>
</gene>
<dbReference type="InterPro" id="IPR003593">
    <property type="entry name" value="AAA+_ATPase"/>
</dbReference>
<dbReference type="PANTHER" id="PTHR43820:SF4">
    <property type="entry name" value="HIGH-AFFINITY BRANCHED-CHAIN AMINO ACID TRANSPORT ATP-BINDING PROTEIN LIVF"/>
    <property type="match status" value="1"/>
</dbReference>
<dbReference type="GO" id="GO:0005524">
    <property type="term" value="F:ATP binding"/>
    <property type="evidence" value="ECO:0007669"/>
    <property type="project" value="UniProtKB-KW"/>
</dbReference>
<dbReference type="InterPro" id="IPR052156">
    <property type="entry name" value="BCAA_Transport_ATP-bd_LivF"/>
</dbReference>